<dbReference type="InterPro" id="IPR006140">
    <property type="entry name" value="D-isomer_DH_NAD-bd"/>
</dbReference>
<evidence type="ECO:0000313" key="4">
    <source>
        <dbReference type="EMBL" id="MDV2884454.1"/>
    </source>
</evidence>
<gene>
    <name evidence="4" type="ORF">RYX45_04630</name>
</gene>
<dbReference type="PANTHER" id="PTHR43333:SF1">
    <property type="entry name" value="D-ISOMER SPECIFIC 2-HYDROXYACID DEHYDROGENASE NAD-BINDING DOMAIN-CONTAINING PROTEIN"/>
    <property type="match status" value="1"/>
</dbReference>
<name>A0AAJ2KTP4_ALKPS</name>
<proteinExistence type="predicted"/>
<sequence length="319" mass="36689">MSYYDVNISTILIISPMYDELKRLIEKENLEQSFRFKIEAEVADEDLDWADAIACFNTKTDYNYSKVKWVHSLGAGVDRFLHNKTWDPQVLLTRTICSFGQRIAEYTLSYVLQDMQHHHLFQKDGRVKRWKPRTPGLLKNAKAVIYGTGEIGQVTAKVLSQFGMDVYGVSRSGREKDFFKKVFTIDQQEHTGQSEWKDADYIINTLPLTGETEALFNDRFFSQFAKAGFINVGRGASVDEETLIEALDEERLRFAVLDVFKEEPLPSDHPFWEHPNITVTPHISAVTTADEAVACFIDTLRNIERNEKLVNQVDIEKGY</sequence>
<reference evidence="4" key="1">
    <citation type="submission" date="2023-10" db="EMBL/GenBank/DDBJ databases">
        <title>Screening of Alkalihalophilus pseudofirmusBZ-TG-HK211 and Its Alleviation of Salt Stress on Rapeseed Growth.</title>
        <authorList>
            <person name="Zhao B."/>
            <person name="Guo T."/>
        </authorList>
    </citation>
    <scope>NUCLEOTIDE SEQUENCE</scope>
    <source>
        <strain evidence="4">BZ-TG-HK211</strain>
    </source>
</reference>
<comment type="caution">
    <text evidence="4">The sequence shown here is derived from an EMBL/GenBank/DDBJ whole genome shotgun (WGS) entry which is preliminary data.</text>
</comment>
<dbReference type="GO" id="GO:0051287">
    <property type="term" value="F:NAD binding"/>
    <property type="evidence" value="ECO:0007669"/>
    <property type="project" value="InterPro"/>
</dbReference>
<dbReference type="GO" id="GO:0016491">
    <property type="term" value="F:oxidoreductase activity"/>
    <property type="evidence" value="ECO:0007669"/>
    <property type="project" value="UniProtKB-KW"/>
</dbReference>
<dbReference type="EMBL" id="JAWJAY010000001">
    <property type="protein sequence ID" value="MDV2884454.1"/>
    <property type="molecule type" value="Genomic_DNA"/>
</dbReference>
<evidence type="ECO:0000256" key="1">
    <source>
        <dbReference type="ARBA" id="ARBA00023002"/>
    </source>
</evidence>
<feature type="domain" description="D-isomer specific 2-hydroxyacid dehydrogenase NAD-binding" evidence="3">
    <location>
        <begin position="109"/>
        <end position="284"/>
    </location>
</feature>
<dbReference type="Gene3D" id="3.40.50.720">
    <property type="entry name" value="NAD(P)-binding Rossmann-like Domain"/>
    <property type="match status" value="2"/>
</dbReference>
<dbReference type="InterPro" id="IPR036291">
    <property type="entry name" value="NAD(P)-bd_dom_sf"/>
</dbReference>
<accession>A0AAJ2KTP4</accession>
<dbReference type="PANTHER" id="PTHR43333">
    <property type="entry name" value="2-HACID_DH_C DOMAIN-CONTAINING PROTEIN"/>
    <property type="match status" value="1"/>
</dbReference>
<evidence type="ECO:0000313" key="5">
    <source>
        <dbReference type="Proteomes" id="UP001285636"/>
    </source>
</evidence>
<organism evidence="4 5">
    <name type="scientific">Alkalihalophilus pseudofirmus</name>
    <name type="common">Bacillus pseudofirmus</name>
    <dbReference type="NCBI Taxonomy" id="79885"/>
    <lineage>
        <taxon>Bacteria</taxon>
        <taxon>Bacillati</taxon>
        <taxon>Bacillota</taxon>
        <taxon>Bacilli</taxon>
        <taxon>Bacillales</taxon>
        <taxon>Bacillaceae</taxon>
        <taxon>Alkalihalophilus</taxon>
    </lineage>
</organism>
<dbReference type="Pfam" id="PF02826">
    <property type="entry name" value="2-Hacid_dh_C"/>
    <property type="match status" value="1"/>
</dbReference>
<dbReference type="AlphaFoldDB" id="A0AAJ2KTP4"/>
<keyword evidence="2" id="KW-0520">NAD</keyword>
<evidence type="ECO:0000259" key="3">
    <source>
        <dbReference type="Pfam" id="PF02826"/>
    </source>
</evidence>
<keyword evidence="1" id="KW-0560">Oxidoreductase</keyword>
<evidence type="ECO:0000256" key="2">
    <source>
        <dbReference type="ARBA" id="ARBA00023027"/>
    </source>
</evidence>
<dbReference type="Proteomes" id="UP001285636">
    <property type="component" value="Unassembled WGS sequence"/>
</dbReference>
<dbReference type="RefSeq" id="WP_323465966.1">
    <property type="nucleotide sequence ID" value="NZ_CP144224.1"/>
</dbReference>
<dbReference type="SUPFAM" id="SSF51735">
    <property type="entry name" value="NAD(P)-binding Rossmann-fold domains"/>
    <property type="match status" value="1"/>
</dbReference>
<dbReference type="CDD" id="cd05300">
    <property type="entry name" value="2-Hacid_dh_1"/>
    <property type="match status" value="1"/>
</dbReference>
<protein>
    <submittedName>
        <fullName evidence="4">D-2-hydroxyacid dehydrogenase</fullName>
    </submittedName>
</protein>